<name>A0A6J6LGP0_9ZZZZ</name>
<gene>
    <name evidence="1" type="ORF">UFOPK2282_00531</name>
</gene>
<protein>
    <submittedName>
        <fullName evidence="1">Unannotated protein</fullName>
    </submittedName>
</protein>
<dbReference type="AlphaFoldDB" id="A0A6J6LGP0"/>
<sequence>MVHVELGKRRFLQHDVQLLMRCAYLLKANHICIGIGQPFKTTSTGCRADSIDIGGDYSKHLRIVPD</sequence>
<proteinExistence type="predicted"/>
<evidence type="ECO:0000313" key="1">
    <source>
        <dbReference type="EMBL" id="CAB4660862.1"/>
    </source>
</evidence>
<reference evidence="1" key="1">
    <citation type="submission" date="2020-05" db="EMBL/GenBank/DDBJ databases">
        <authorList>
            <person name="Chiriac C."/>
            <person name="Salcher M."/>
            <person name="Ghai R."/>
            <person name="Kavagutti S V."/>
        </authorList>
    </citation>
    <scope>NUCLEOTIDE SEQUENCE</scope>
</reference>
<organism evidence="1">
    <name type="scientific">freshwater metagenome</name>
    <dbReference type="NCBI Taxonomy" id="449393"/>
    <lineage>
        <taxon>unclassified sequences</taxon>
        <taxon>metagenomes</taxon>
        <taxon>ecological metagenomes</taxon>
    </lineage>
</organism>
<dbReference type="EMBL" id="CAEZWR010000046">
    <property type="protein sequence ID" value="CAB4660862.1"/>
    <property type="molecule type" value="Genomic_DNA"/>
</dbReference>
<accession>A0A6J6LGP0</accession>